<dbReference type="Pfam" id="PF00578">
    <property type="entry name" value="AhpC-TSA"/>
    <property type="match status" value="1"/>
</dbReference>
<evidence type="ECO:0000313" key="3">
    <source>
        <dbReference type="Proteomes" id="UP000321595"/>
    </source>
</evidence>
<proteinExistence type="predicted"/>
<reference evidence="2 3" key="1">
    <citation type="submission" date="2019-08" db="EMBL/GenBank/DDBJ databases">
        <authorList>
            <person name="Liang Q."/>
        </authorList>
    </citation>
    <scope>NUCLEOTIDE SEQUENCE [LARGE SCALE GENOMIC DNA]</scope>
    <source>
        <strain evidence="2 3">V1718</strain>
    </source>
</reference>
<keyword evidence="3" id="KW-1185">Reference proteome</keyword>
<feature type="domain" description="Thioredoxin" evidence="1">
    <location>
        <begin position="44"/>
        <end position="188"/>
    </location>
</feature>
<dbReference type="AlphaFoldDB" id="A0A5B8XQX6"/>
<dbReference type="PROSITE" id="PS00194">
    <property type="entry name" value="THIOREDOXIN_1"/>
    <property type="match status" value="1"/>
</dbReference>
<name>A0A5B8XQX6_9DELT</name>
<protein>
    <submittedName>
        <fullName evidence="2">TlpA family protein disulfide reductase</fullName>
    </submittedName>
</protein>
<dbReference type="GO" id="GO:0016491">
    <property type="term" value="F:oxidoreductase activity"/>
    <property type="evidence" value="ECO:0007669"/>
    <property type="project" value="InterPro"/>
</dbReference>
<sequence>MKFFHVQILLIVALVSTGGYLASKSWSLDESPAVMSAIEKLGGEWVGRPAPNFELQGIDGKTHRLADYRGQVIFLNFWASFCEPCREEMPSMENLVRQYADQGMVMVAISHDQKLEDMTGFMNQFLPGERSAMTLLWDPEVGTAPRYGTELIPETYIIDRQGRIVARFVSAYDWTRPEVKQLIEALIRSESNRMF</sequence>
<dbReference type="InterPro" id="IPR050553">
    <property type="entry name" value="Thioredoxin_ResA/DsbE_sf"/>
</dbReference>
<dbReference type="EMBL" id="CP042467">
    <property type="protein sequence ID" value="QED26433.1"/>
    <property type="molecule type" value="Genomic_DNA"/>
</dbReference>
<dbReference type="KEGG" id="bbae:FRD01_04050"/>
<dbReference type="PROSITE" id="PS51352">
    <property type="entry name" value="THIOREDOXIN_2"/>
    <property type="match status" value="1"/>
</dbReference>
<dbReference type="OrthoDB" id="9813820at2"/>
<dbReference type="SUPFAM" id="SSF52833">
    <property type="entry name" value="Thioredoxin-like"/>
    <property type="match status" value="1"/>
</dbReference>
<gene>
    <name evidence="2" type="ORF">FRD01_04050</name>
</gene>
<dbReference type="GO" id="GO:0016209">
    <property type="term" value="F:antioxidant activity"/>
    <property type="evidence" value="ECO:0007669"/>
    <property type="project" value="InterPro"/>
</dbReference>
<dbReference type="PANTHER" id="PTHR42852">
    <property type="entry name" value="THIOL:DISULFIDE INTERCHANGE PROTEIN DSBE"/>
    <property type="match status" value="1"/>
</dbReference>
<dbReference type="CDD" id="cd02966">
    <property type="entry name" value="TlpA_like_family"/>
    <property type="match status" value="1"/>
</dbReference>
<dbReference type="Gene3D" id="3.40.30.10">
    <property type="entry name" value="Glutaredoxin"/>
    <property type="match status" value="1"/>
</dbReference>
<accession>A0A5B8XQX6</accession>
<dbReference type="Proteomes" id="UP000321595">
    <property type="component" value="Chromosome"/>
</dbReference>
<evidence type="ECO:0000313" key="2">
    <source>
        <dbReference type="EMBL" id="QED26433.1"/>
    </source>
</evidence>
<dbReference type="PANTHER" id="PTHR42852:SF13">
    <property type="entry name" value="PROTEIN DIPZ"/>
    <property type="match status" value="1"/>
</dbReference>
<organism evidence="2 3">
    <name type="scientific">Microvenator marinus</name>
    <dbReference type="NCBI Taxonomy" id="2600177"/>
    <lineage>
        <taxon>Bacteria</taxon>
        <taxon>Deltaproteobacteria</taxon>
        <taxon>Bradymonadales</taxon>
        <taxon>Microvenatoraceae</taxon>
        <taxon>Microvenator</taxon>
    </lineage>
</organism>
<evidence type="ECO:0000259" key="1">
    <source>
        <dbReference type="PROSITE" id="PS51352"/>
    </source>
</evidence>
<dbReference type="RefSeq" id="WP_146957865.1">
    <property type="nucleotide sequence ID" value="NZ_CP042467.1"/>
</dbReference>
<dbReference type="InterPro" id="IPR000866">
    <property type="entry name" value="AhpC/TSA"/>
</dbReference>
<dbReference type="InterPro" id="IPR013766">
    <property type="entry name" value="Thioredoxin_domain"/>
</dbReference>
<dbReference type="InterPro" id="IPR017937">
    <property type="entry name" value="Thioredoxin_CS"/>
</dbReference>
<dbReference type="InterPro" id="IPR036249">
    <property type="entry name" value="Thioredoxin-like_sf"/>
</dbReference>